<protein>
    <submittedName>
        <fullName evidence="1">Uncharacterized protein</fullName>
    </submittedName>
</protein>
<dbReference type="EMBL" id="CBGL010000005">
    <property type="protein sequence ID" value="CDD09424.1"/>
    <property type="molecule type" value="Genomic_DNA"/>
</dbReference>
<organism evidence="1">
    <name type="scientific">Phascolarctobacterium succinatutens CAG:287</name>
    <dbReference type="NCBI Taxonomy" id="1263101"/>
    <lineage>
        <taxon>Bacteria</taxon>
        <taxon>Bacillati</taxon>
        <taxon>Bacillota</taxon>
        <taxon>Negativicutes</taxon>
        <taxon>Acidaminococcales</taxon>
        <taxon>Acidaminococcaceae</taxon>
        <taxon>Phascolarctobacterium</taxon>
    </lineage>
</organism>
<proteinExistence type="predicted"/>
<name>R6WR72_9FIRM</name>
<comment type="caution">
    <text evidence="1">The sequence shown here is derived from an EMBL/GenBank/DDBJ whole genome shotgun (WGS) entry which is preliminary data.</text>
</comment>
<dbReference type="AlphaFoldDB" id="R6WR72"/>
<sequence length="361" mass="41216">MKPYSMQELEECGFLSKMFGSKPTENGWKELNNLLAAAPDALAVSADDVHHALKKWGVKFNDDNFNQRSGIYRKLADVIFTEVQTKEDSLWGQLAHLAEILELPPHLAKQADKAAKTAAYFVRCRDLLAGTEKLDIKQLNDLFGYDYEDSLSMRKQVFQAHFNLKFDEISNAQRYTPEEEAALRADCATLDIPYELKNNIVSALEKYRSLWNAEHMPLGDIKQDAFPLNPGEICHAYTNCGLCQNKMIEREDNYYELTRKFRIDETVAFKGEKIEHPKFTEEMTIIEELGMFFLTNQRLVYIGKKNAFHIPLNVLSGADFDGINIVTFHHTDGTDSIFKFSDEAAGVLYILFERTLKAAKA</sequence>
<gene>
    <name evidence="1" type="ORF">BN587_01462</name>
</gene>
<reference evidence="1" key="1">
    <citation type="submission" date="2012-11" db="EMBL/GenBank/DDBJ databases">
        <title>Dependencies among metagenomic species, viruses, plasmids and units of genetic variation.</title>
        <authorList>
            <person name="Nielsen H.B."/>
            <person name="Almeida M."/>
            <person name="Juncker A.S."/>
            <person name="Rasmussen S."/>
            <person name="Li J."/>
            <person name="Sunagawa S."/>
            <person name="Plichta D."/>
            <person name="Gautier L."/>
            <person name="Le Chatelier E."/>
            <person name="Peletier E."/>
            <person name="Bonde I."/>
            <person name="Nielsen T."/>
            <person name="Manichanh C."/>
            <person name="Arumugam M."/>
            <person name="Batto J."/>
            <person name="Santos M.B.Q.D."/>
            <person name="Blom N."/>
            <person name="Borruel N."/>
            <person name="Burgdorf K.S."/>
            <person name="Boumezbeur F."/>
            <person name="Casellas F."/>
            <person name="Dore J."/>
            <person name="Guarner F."/>
            <person name="Hansen T."/>
            <person name="Hildebrand F."/>
            <person name="Kaas R.S."/>
            <person name="Kennedy S."/>
            <person name="Kristiansen K."/>
            <person name="Kultima J.R."/>
            <person name="Leonard P."/>
            <person name="Levenez F."/>
            <person name="Lund O."/>
            <person name="Moumen B."/>
            <person name="Le Paslier D."/>
            <person name="Pons N."/>
            <person name="Pedersen O."/>
            <person name="Prifti E."/>
            <person name="Qin J."/>
            <person name="Raes J."/>
            <person name="Tap J."/>
            <person name="Tims S."/>
            <person name="Ussery D.W."/>
            <person name="Yamada T."/>
            <person name="MetaHit consortium"/>
            <person name="Renault P."/>
            <person name="Sicheritz-Ponten T."/>
            <person name="Bork P."/>
            <person name="Wang J."/>
            <person name="Brunak S."/>
            <person name="Ehrlich S.D."/>
        </authorList>
    </citation>
    <scope>NUCLEOTIDE SEQUENCE [LARGE SCALE GENOMIC DNA]</scope>
</reference>
<evidence type="ECO:0000313" key="1">
    <source>
        <dbReference type="EMBL" id="CDD09424.1"/>
    </source>
</evidence>
<dbReference type="Proteomes" id="UP000014937">
    <property type="component" value="Unassembled WGS sequence"/>
</dbReference>
<accession>R6WR72</accession>
<dbReference type="HOGENOM" id="CLU_771285_0_0_9"/>
<dbReference type="RefSeq" id="WP_021720510.1">
    <property type="nucleotide sequence ID" value="NZ_FR892804.1"/>
</dbReference>